<sequence length="174" mass="19984">MSYIPEESKVSYRSKDGKEEKIFDALEWLAAMCSHVPNKGEQMVRYYGFYSNVSRGKRKNQDQDGLIPSILEPDGSSKEHRKNWARLIQKIYETDPLCCPKCQGRMKVISVIEDPEIVKKILKHLGLWEVKARPPPKTNAPSSNINIDYSSSQIPISEEHLFHDPEYPIEAYAS</sequence>
<dbReference type="GO" id="GO:0006313">
    <property type="term" value="P:DNA transposition"/>
    <property type="evidence" value="ECO:0007669"/>
    <property type="project" value="InterPro"/>
</dbReference>
<dbReference type="Pfam" id="PF04986">
    <property type="entry name" value="Y2_Tnp"/>
    <property type="match status" value="1"/>
</dbReference>
<evidence type="ECO:0000256" key="1">
    <source>
        <dbReference type="SAM" id="MobiDB-lite"/>
    </source>
</evidence>
<proteinExistence type="predicted"/>
<dbReference type="GO" id="GO:0004803">
    <property type="term" value="F:transposase activity"/>
    <property type="evidence" value="ECO:0007669"/>
    <property type="project" value="InterPro"/>
</dbReference>
<evidence type="ECO:0000313" key="3">
    <source>
        <dbReference type="EMBL" id="GAG01880.1"/>
    </source>
</evidence>
<gene>
    <name evidence="3" type="ORF">S01H1_36110</name>
</gene>
<feature type="domain" description="Transposase IS801/IS1294" evidence="2">
    <location>
        <begin position="8"/>
        <end position="54"/>
    </location>
</feature>
<accession>X0U8K3</accession>
<protein>
    <recommendedName>
        <fullName evidence="2">Transposase IS801/IS1294 domain-containing protein</fullName>
    </recommendedName>
</protein>
<dbReference type="AlphaFoldDB" id="X0U8K3"/>
<dbReference type="InterPro" id="IPR007069">
    <property type="entry name" value="Transposase_32"/>
</dbReference>
<reference evidence="3" key="1">
    <citation type="journal article" date="2014" name="Front. Microbiol.">
        <title>High frequency of phylogenetically diverse reductive dehalogenase-homologous genes in deep subseafloor sedimentary metagenomes.</title>
        <authorList>
            <person name="Kawai M."/>
            <person name="Futagami T."/>
            <person name="Toyoda A."/>
            <person name="Takaki Y."/>
            <person name="Nishi S."/>
            <person name="Hori S."/>
            <person name="Arai W."/>
            <person name="Tsubouchi T."/>
            <person name="Morono Y."/>
            <person name="Uchiyama I."/>
            <person name="Ito T."/>
            <person name="Fujiyama A."/>
            <person name="Inagaki F."/>
            <person name="Takami H."/>
        </authorList>
    </citation>
    <scope>NUCLEOTIDE SEQUENCE</scope>
    <source>
        <strain evidence="3">Expedition CK06-06</strain>
    </source>
</reference>
<dbReference type="EMBL" id="BARS01022598">
    <property type="protein sequence ID" value="GAG01880.1"/>
    <property type="molecule type" value="Genomic_DNA"/>
</dbReference>
<name>X0U8K3_9ZZZZ</name>
<comment type="caution">
    <text evidence="3">The sequence shown here is derived from an EMBL/GenBank/DDBJ whole genome shotgun (WGS) entry which is preliminary data.</text>
</comment>
<organism evidence="3">
    <name type="scientific">marine sediment metagenome</name>
    <dbReference type="NCBI Taxonomy" id="412755"/>
    <lineage>
        <taxon>unclassified sequences</taxon>
        <taxon>metagenomes</taxon>
        <taxon>ecological metagenomes</taxon>
    </lineage>
</organism>
<feature type="region of interest" description="Disordered" evidence="1">
    <location>
        <begin position="56"/>
        <end position="77"/>
    </location>
</feature>
<dbReference type="GO" id="GO:0003677">
    <property type="term" value="F:DNA binding"/>
    <property type="evidence" value="ECO:0007669"/>
    <property type="project" value="InterPro"/>
</dbReference>
<evidence type="ECO:0000259" key="2">
    <source>
        <dbReference type="Pfam" id="PF04986"/>
    </source>
</evidence>